<protein>
    <submittedName>
        <fullName evidence="1">Uncharacterized protein</fullName>
    </submittedName>
</protein>
<dbReference type="AlphaFoldDB" id="A0A2P2JJD1"/>
<proteinExistence type="predicted"/>
<accession>A0A2P2JJD1</accession>
<name>A0A2P2JJD1_RHIMU</name>
<evidence type="ECO:0000313" key="1">
    <source>
        <dbReference type="EMBL" id="MBW93582.1"/>
    </source>
</evidence>
<sequence length="53" mass="5817">MCCFPSGRLSFVDLIDIIGVLSTSLVFIFHHQTMDVTTSSYVSPHVVGLTLKC</sequence>
<dbReference type="EMBL" id="GGEC01013099">
    <property type="protein sequence ID" value="MBW93582.1"/>
    <property type="molecule type" value="Transcribed_RNA"/>
</dbReference>
<reference evidence="1" key="1">
    <citation type="submission" date="2018-02" db="EMBL/GenBank/DDBJ databases">
        <title>Rhizophora mucronata_Transcriptome.</title>
        <authorList>
            <person name="Meera S.P."/>
            <person name="Sreeshan A."/>
            <person name="Augustine A."/>
        </authorList>
    </citation>
    <scope>NUCLEOTIDE SEQUENCE</scope>
    <source>
        <tissue evidence="1">Leaf</tissue>
    </source>
</reference>
<organism evidence="1">
    <name type="scientific">Rhizophora mucronata</name>
    <name type="common">Asiatic mangrove</name>
    <dbReference type="NCBI Taxonomy" id="61149"/>
    <lineage>
        <taxon>Eukaryota</taxon>
        <taxon>Viridiplantae</taxon>
        <taxon>Streptophyta</taxon>
        <taxon>Embryophyta</taxon>
        <taxon>Tracheophyta</taxon>
        <taxon>Spermatophyta</taxon>
        <taxon>Magnoliopsida</taxon>
        <taxon>eudicotyledons</taxon>
        <taxon>Gunneridae</taxon>
        <taxon>Pentapetalae</taxon>
        <taxon>rosids</taxon>
        <taxon>fabids</taxon>
        <taxon>Malpighiales</taxon>
        <taxon>Rhizophoraceae</taxon>
        <taxon>Rhizophora</taxon>
    </lineage>
</organism>